<evidence type="ECO:0000313" key="2">
    <source>
        <dbReference type="Proteomes" id="UP001396334"/>
    </source>
</evidence>
<protein>
    <submittedName>
        <fullName evidence="1">Uncharacterized protein</fullName>
    </submittedName>
</protein>
<comment type="caution">
    <text evidence="1">The sequence shown here is derived from an EMBL/GenBank/DDBJ whole genome shotgun (WGS) entry which is preliminary data.</text>
</comment>
<dbReference type="InterPro" id="IPR004240">
    <property type="entry name" value="EMP70"/>
</dbReference>
<accession>A0ABR1ZZN4</accession>
<dbReference type="PANTHER" id="PTHR10766:SF14">
    <property type="entry name" value="TRANSMEMBRANE 9 SUPERFAMILY MEMBER 2"/>
    <property type="match status" value="1"/>
</dbReference>
<gene>
    <name evidence="1" type="ORF">V6N11_069130</name>
</gene>
<organism evidence="1 2">
    <name type="scientific">Hibiscus sabdariffa</name>
    <name type="common">roselle</name>
    <dbReference type="NCBI Taxonomy" id="183260"/>
    <lineage>
        <taxon>Eukaryota</taxon>
        <taxon>Viridiplantae</taxon>
        <taxon>Streptophyta</taxon>
        <taxon>Embryophyta</taxon>
        <taxon>Tracheophyta</taxon>
        <taxon>Spermatophyta</taxon>
        <taxon>Magnoliopsida</taxon>
        <taxon>eudicotyledons</taxon>
        <taxon>Gunneridae</taxon>
        <taxon>Pentapetalae</taxon>
        <taxon>rosids</taxon>
        <taxon>malvids</taxon>
        <taxon>Malvales</taxon>
        <taxon>Malvaceae</taxon>
        <taxon>Malvoideae</taxon>
        <taxon>Hibiscus</taxon>
    </lineage>
</organism>
<sequence length="143" mass="15980">MPLAFPLLIPADCPVVLILGILVFCCLSHAESDASDHPYKEVKPIAALICPFVPQRGKYSSVVCKKKLTKDEVVFFRKVVGKDYYVQMYYDDLPIWGFIGKVDKGKLIPLSTGITFTSISSLMCFITRIVLSILARGWTRNCS</sequence>
<evidence type="ECO:0000313" key="1">
    <source>
        <dbReference type="EMBL" id="KAK8486177.1"/>
    </source>
</evidence>
<dbReference type="PANTHER" id="PTHR10766">
    <property type="entry name" value="TRANSMEMBRANE 9 SUPERFAMILY PROTEIN"/>
    <property type="match status" value="1"/>
</dbReference>
<reference evidence="1 2" key="1">
    <citation type="journal article" date="2024" name="G3 (Bethesda)">
        <title>Genome assembly of Hibiscus sabdariffa L. provides insights into metabolisms of medicinal natural products.</title>
        <authorList>
            <person name="Kim T."/>
        </authorList>
    </citation>
    <scope>NUCLEOTIDE SEQUENCE [LARGE SCALE GENOMIC DNA]</scope>
    <source>
        <strain evidence="1">TK-2024</strain>
        <tissue evidence="1">Old leaves</tissue>
    </source>
</reference>
<dbReference type="Pfam" id="PF02990">
    <property type="entry name" value="EMP70"/>
    <property type="match status" value="1"/>
</dbReference>
<dbReference type="Proteomes" id="UP001396334">
    <property type="component" value="Unassembled WGS sequence"/>
</dbReference>
<proteinExistence type="predicted"/>
<name>A0ABR1ZZN4_9ROSI</name>
<keyword evidence="2" id="KW-1185">Reference proteome</keyword>
<dbReference type="EMBL" id="JBBPBN010000454">
    <property type="protein sequence ID" value="KAK8486177.1"/>
    <property type="molecule type" value="Genomic_DNA"/>
</dbReference>